<dbReference type="Proteomes" id="UP001056120">
    <property type="component" value="Linkage Group LG03"/>
</dbReference>
<reference evidence="1 2" key="2">
    <citation type="journal article" date="2022" name="Mol. Ecol. Resour.">
        <title>The genomes of chicory, endive, great burdock and yacon provide insights into Asteraceae paleo-polyploidization history and plant inulin production.</title>
        <authorList>
            <person name="Fan W."/>
            <person name="Wang S."/>
            <person name="Wang H."/>
            <person name="Wang A."/>
            <person name="Jiang F."/>
            <person name="Liu H."/>
            <person name="Zhao H."/>
            <person name="Xu D."/>
            <person name="Zhang Y."/>
        </authorList>
    </citation>
    <scope>NUCLEOTIDE SEQUENCE [LARGE SCALE GENOMIC DNA]</scope>
    <source>
        <strain evidence="2">cv. Yunnan</strain>
        <tissue evidence="1">Leaves</tissue>
    </source>
</reference>
<accession>A0ACB9JNX8</accession>
<sequence>MAGNVYETERLVGRSPPMLKSVSEFSNWKIQMKAYFRFTEHILWDSIVKDPHIPHMINANGLVPIVDPDQYLEEDKKLIERDNRALGSIILALPTELYLNFEQHEISQGLWNALCLRLGKMGVELKECDVYKKLLDSLHDIWSIPCMLIKNTTSDLRNKTLNDIICLLESYEREMNNPEKSHTSSSANAALFSGSGEGSSGGSKTEKGKGCCRSENVGSEKSKAAG</sequence>
<comment type="caution">
    <text evidence="1">The sequence shown here is derived from an EMBL/GenBank/DDBJ whole genome shotgun (WGS) entry which is preliminary data.</text>
</comment>
<keyword evidence="2" id="KW-1185">Reference proteome</keyword>
<evidence type="ECO:0000313" key="1">
    <source>
        <dbReference type="EMBL" id="KAI3821285.1"/>
    </source>
</evidence>
<proteinExistence type="predicted"/>
<evidence type="ECO:0000313" key="2">
    <source>
        <dbReference type="Proteomes" id="UP001056120"/>
    </source>
</evidence>
<dbReference type="EMBL" id="CM042020">
    <property type="protein sequence ID" value="KAI3821285.1"/>
    <property type="molecule type" value="Genomic_DNA"/>
</dbReference>
<reference evidence="2" key="1">
    <citation type="journal article" date="2022" name="Mol. Ecol. Resour.">
        <title>The genomes of chicory, endive, great burdock and yacon provide insights into Asteraceae palaeo-polyploidization history and plant inulin production.</title>
        <authorList>
            <person name="Fan W."/>
            <person name="Wang S."/>
            <person name="Wang H."/>
            <person name="Wang A."/>
            <person name="Jiang F."/>
            <person name="Liu H."/>
            <person name="Zhao H."/>
            <person name="Xu D."/>
            <person name="Zhang Y."/>
        </authorList>
    </citation>
    <scope>NUCLEOTIDE SEQUENCE [LARGE SCALE GENOMIC DNA]</scope>
    <source>
        <strain evidence="2">cv. Yunnan</strain>
    </source>
</reference>
<protein>
    <submittedName>
        <fullName evidence="1">Uncharacterized protein</fullName>
    </submittedName>
</protein>
<name>A0ACB9JNX8_9ASTR</name>
<organism evidence="1 2">
    <name type="scientific">Smallanthus sonchifolius</name>
    <dbReference type="NCBI Taxonomy" id="185202"/>
    <lineage>
        <taxon>Eukaryota</taxon>
        <taxon>Viridiplantae</taxon>
        <taxon>Streptophyta</taxon>
        <taxon>Embryophyta</taxon>
        <taxon>Tracheophyta</taxon>
        <taxon>Spermatophyta</taxon>
        <taxon>Magnoliopsida</taxon>
        <taxon>eudicotyledons</taxon>
        <taxon>Gunneridae</taxon>
        <taxon>Pentapetalae</taxon>
        <taxon>asterids</taxon>
        <taxon>campanulids</taxon>
        <taxon>Asterales</taxon>
        <taxon>Asteraceae</taxon>
        <taxon>Asteroideae</taxon>
        <taxon>Heliantheae alliance</taxon>
        <taxon>Millerieae</taxon>
        <taxon>Smallanthus</taxon>
    </lineage>
</organism>
<gene>
    <name evidence="1" type="ORF">L1987_08849</name>
</gene>